<dbReference type="Gene3D" id="3.40.50.300">
    <property type="entry name" value="P-loop containing nucleotide triphosphate hydrolases"/>
    <property type="match status" value="1"/>
</dbReference>
<dbReference type="Proteomes" id="UP000220353">
    <property type="component" value="Unassembled WGS sequence"/>
</dbReference>
<accession>A0A2A6LVA4</accession>
<gene>
    <name evidence="1" type="ORF">CO661_19595</name>
</gene>
<dbReference type="PANTHER" id="PTHR37816:SF2">
    <property type="entry name" value="DNA TOPOLOGY MODULATION PROTEIN FLAR-RELATED PROTEIN"/>
    <property type="match status" value="1"/>
</dbReference>
<evidence type="ECO:0000313" key="1">
    <source>
        <dbReference type="EMBL" id="PDT46257.1"/>
    </source>
</evidence>
<dbReference type="EMBL" id="NWTC01000015">
    <property type="protein sequence ID" value="PDT46257.1"/>
    <property type="molecule type" value="Genomic_DNA"/>
</dbReference>
<name>A0A2A6LVA4_RHIFR</name>
<evidence type="ECO:0000313" key="2">
    <source>
        <dbReference type="Proteomes" id="UP000220353"/>
    </source>
</evidence>
<reference evidence="1 2" key="1">
    <citation type="submission" date="2017-09" db="EMBL/GenBank/DDBJ databases">
        <title>Comparative genomics of rhizobia isolated from Phaseolus vulgaris in China.</title>
        <authorList>
            <person name="Tong W."/>
        </authorList>
    </citation>
    <scope>NUCLEOTIDE SEQUENCE [LARGE SCALE GENOMIC DNA]</scope>
    <source>
        <strain evidence="1 2">PCH1</strain>
    </source>
</reference>
<comment type="caution">
    <text evidence="1">The sequence shown here is derived from an EMBL/GenBank/DDBJ whole genome shotgun (WGS) entry which is preliminary data.</text>
</comment>
<protein>
    <submittedName>
        <fullName evidence="1">AAA family ATPase</fullName>
    </submittedName>
</protein>
<sequence>MNDLTDMTQAVSLLVRARRILVIGCSGGGKTTLARWLSTRFALPFVSMDREFFWLPGWVSRPRAEQRAMITARIDEPEWIMDGTNSSSFDLRLPRTEIVIWVRMPRLLCLSGALRRWLQWRGQARPEMADGCPERVNWEFVRYIWTFERRYAPIIVAGLKEHCVPVLQIRSRAQMRLLLDFLGRSPNSDFATNHVVKHSAE</sequence>
<proteinExistence type="predicted"/>
<dbReference type="InterPro" id="IPR027417">
    <property type="entry name" value="P-loop_NTPase"/>
</dbReference>
<dbReference type="InterPro" id="IPR052922">
    <property type="entry name" value="Cytidylate_Kinase-2"/>
</dbReference>
<organism evidence="1 2">
    <name type="scientific">Rhizobium fredii</name>
    <name type="common">Sinorhizobium fredii</name>
    <dbReference type="NCBI Taxonomy" id="380"/>
    <lineage>
        <taxon>Bacteria</taxon>
        <taxon>Pseudomonadati</taxon>
        <taxon>Pseudomonadota</taxon>
        <taxon>Alphaproteobacteria</taxon>
        <taxon>Hyphomicrobiales</taxon>
        <taxon>Rhizobiaceae</taxon>
        <taxon>Sinorhizobium/Ensifer group</taxon>
        <taxon>Sinorhizobium</taxon>
    </lineage>
</organism>
<dbReference type="AlphaFoldDB" id="A0A2A6LVA4"/>
<dbReference type="SUPFAM" id="SSF52540">
    <property type="entry name" value="P-loop containing nucleoside triphosphate hydrolases"/>
    <property type="match status" value="1"/>
</dbReference>
<dbReference type="PANTHER" id="PTHR37816">
    <property type="entry name" value="YALI0E33011P"/>
    <property type="match status" value="1"/>
</dbReference>